<dbReference type="Proteomes" id="UP000183504">
    <property type="component" value="Unassembled WGS sequence"/>
</dbReference>
<dbReference type="InterPro" id="IPR001034">
    <property type="entry name" value="DeoR_HTH"/>
</dbReference>
<dbReference type="InterPro" id="IPR028349">
    <property type="entry name" value="PafC-like"/>
</dbReference>
<dbReference type="InterPro" id="IPR013196">
    <property type="entry name" value="HTH_11"/>
</dbReference>
<dbReference type="InterPro" id="IPR036390">
    <property type="entry name" value="WH_DNA-bd_sf"/>
</dbReference>
<sequence length="299" mass="35009">MTESRLFKILYLLLEQGSTTAPELASLFEVSIRTIYRDVDKLSLVGIPIYCSPGKGGGIFLMKDFVLDKALFSESERDELLAALQGFQILTDGEQVETLSKLQSLFQVQATFWLEVDFTDWRKKADQKELFDMIKQAILQRRVLSFFYLNGRGEREQRKIEALKLVFKSQDWYVAGFCRLRQAPRFFKLNRMRDCQMLEERFKQRVLDEKFSPEERLGGTVKVLLKFDRKHAFRVYEEFSEAEIEETDGSLSVQTHLPSHDSLYTYLLSFLDGVEIMEPPRLREEFKEKLKAIADIYKS</sequence>
<dbReference type="PANTHER" id="PTHR34580">
    <property type="match status" value="1"/>
</dbReference>
<dbReference type="InterPro" id="IPR051534">
    <property type="entry name" value="CBASS_pafABC_assoc_protein"/>
</dbReference>
<dbReference type="InterPro" id="IPR026881">
    <property type="entry name" value="WYL_dom"/>
</dbReference>
<evidence type="ECO:0000256" key="2">
    <source>
        <dbReference type="ARBA" id="ARBA00023163"/>
    </source>
</evidence>
<dbReference type="RefSeq" id="WP_072073607.1">
    <property type="nucleotide sequence ID" value="NZ_CDMW01000001.1"/>
</dbReference>
<dbReference type="InterPro" id="IPR057727">
    <property type="entry name" value="WCX_dom"/>
</dbReference>
<dbReference type="AlphaFoldDB" id="A0A0B7GJK5"/>
<evidence type="ECO:0000256" key="1">
    <source>
        <dbReference type="ARBA" id="ARBA00023015"/>
    </source>
</evidence>
<evidence type="ECO:0000313" key="4">
    <source>
        <dbReference type="EMBL" id="CEL89864.1"/>
    </source>
</evidence>
<keyword evidence="1" id="KW-0805">Transcription regulation</keyword>
<dbReference type="Gene3D" id="1.10.10.10">
    <property type="entry name" value="Winged helix-like DNA-binding domain superfamily/Winged helix DNA-binding domain"/>
    <property type="match status" value="1"/>
</dbReference>
<dbReference type="EMBL" id="CDMW01000001">
    <property type="protein sequence ID" value="CEL89864.1"/>
    <property type="molecule type" value="Genomic_DNA"/>
</dbReference>
<evidence type="ECO:0000313" key="5">
    <source>
        <dbReference type="Proteomes" id="UP000183504"/>
    </source>
</evidence>
<dbReference type="PANTHER" id="PTHR34580:SF1">
    <property type="entry name" value="PROTEIN PAFC"/>
    <property type="match status" value="1"/>
</dbReference>
<dbReference type="PIRSF" id="PIRSF016838">
    <property type="entry name" value="PafC"/>
    <property type="match status" value="1"/>
</dbReference>
<feature type="domain" description="HTH deoR-type" evidence="3">
    <location>
        <begin position="2"/>
        <end position="57"/>
    </location>
</feature>
<dbReference type="PROSITE" id="PS52050">
    <property type="entry name" value="WYL"/>
    <property type="match status" value="1"/>
</dbReference>
<proteinExistence type="predicted"/>
<reference evidence="4 5" key="1">
    <citation type="submission" date="2015-01" db="EMBL/GenBank/DDBJ databases">
        <authorList>
            <person name="Pelicic Vladimir"/>
        </authorList>
    </citation>
    <scope>NUCLEOTIDE SEQUENCE [LARGE SCALE GENOMIC DNA]</scope>
    <source>
        <strain evidence="4 5">2908</strain>
    </source>
</reference>
<dbReference type="Pfam" id="PF25583">
    <property type="entry name" value="WCX"/>
    <property type="match status" value="1"/>
</dbReference>
<name>A0A0B7GJK5_STRSA</name>
<dbReference type="Pfam" id="PF08279">
    <property type="entry name" value="HTH_11"/>
    <property type="match status" value="1"/>
</dbReference>
<evidence type="ECO:0000259" key="3">
    <source>
        <dbReference type="PROSITE" id="PS51000"/>
    </source>
</evidence>
<keyword evidence="2" id="KW-0804">Transcription</keyword>
<dbReference type="Pfam" id="PF13280">
    <property type="entry name" value="WYL"/>
    <property type="match status" value="1"/>
</dbReference>
<protein>
    <submittedName>
        <fullName evidence="4">HTH-type transcriptional regulator</fullName>
    </submittedName>
</protein>
<gene>
    <name evidence="4" type="ORF">SSV_0555</name>
</gene>
<dbReference type="PROSITE" id="PS51000">
    <property type="entry name" value="HTH_DEOR_2"/>
    <property type="match status" value="1"/>
</dbReference>
<dbReference type="GO" id="GO:0003700">
    <property type="term" value="F:DNA-binding transcription factor activity"/>
    <property type="evidence" value="ECO:0007669"/>
    <property type="project" value="InterPro"/>
</dbReference>
<dbReference type="InterPro" id="IPR036388">
    <property type="entry name" value="WH-like_DNA-bd_sf"/>
</dbReference>
<dbReference type="SUPFAM" id="SSF46785">
    <property type="entry name" value="Winged helix' DNA-binding domain"/>
    <property type="match status" value="1"/>
</dbReference>
<accession>A0A0B7GJK5</accession>
<organism evidence="4 5">
    <name type="scientific">Streptococcus sanguinis</name>
    <dbReference type="NCBI Taxonomy" id="1305"/>
    <lineage>
        <taxon>Bacteria</taxon>
        <taxon>Bacillati</taxon>
        <taxon>Bacillota</taxon>
        <taxon>Bacilli</taxon>
        <taxon>Lactobacillales</taxon>
        <taxon>Streptococcaceae</taxon>
        <taxon>Streptococcus</taxon>
    </lineage>
</organism>